<feature type="domain" description="Bacterial sugar transferase" evidence="2">
    <location>
        <begin position="12"/>
        <end position="201"/>
    </location>
</feature>
<proteinExistence type="inferred from homology"/>
<keyword evidence="3" id="KW-0808">Transferase</keyword>
<accession>A0ABW1EMD3</accession>
<dbReference type="Pfam" id="PF02397">
    <property type="entry name" value="Bac_transf"/>
    <property type="match status" value="1"/>
</dbReference>
<evidence type="ECO:0000259" key="2">
    <source>
        <dbReference type="Pfam" id="PF02397"/>
    </source>
</evidence>
<reference evidence="4" key="1">
    <citation type="journal article" date="2019" name="Int. J. Syst. Evol. Microbiol.">
        <title>The Global Catalogue of Microorganisms (GCM) 10K type strain sequencing project: providing services to taxonomists for standard genome sequencing and annotation.</title>
        <authorList>
            <consortium name="The Broad Institute Genomics Platform"/>
            <consortium name="The Broad Institute Genome Sequencing Center for Infectious Disease"/>
            <person name="Wu L."/>
            <person name="Ma J."/>
        </authorList>
    </citation>
    <scope>NUCLEOTIDE SEQUENCE [LARGE SCALE GENOMIC DNA]</scope>
    <source>
        <strain evidence="4">JCM 4087</strain>
    </source>
</reference>
<dbReference type="InterPro" id="IPR003362">
    <property type="entry name" value="Bact_transf"/>
</dbReference>
<dbReference type="RefSeq" id="WP_317890881.1">
    <property type="nucleotide sequence ID" value="NZ_JAGSYH010000001.1"/>
</dbReference>
<name>A0ABW1EMD3_9BACT</name>
<dbReference type="PANTHER" id="PTHR30576:SF20">
    <property type="entry name" value="QUINOVOSAMINEPHOSPHOTRANSFERAE-RELATED"/>
    <property type="match status" value="1"/>
</dbReference>
<organism evidence="3 4">
    <name type="scientific">Acidicapsa dinghuensis</name>
    <dbReference type="NCBI Taxonomy" id="2218256"/>
    <lineage>
        <taxon>Bacteria</taxon>
        <taxon>Pseudomonadati</taxon>
        <taxon>Acidobacteriota</taxon>
        <taxon>Terriglobia</taxon>
        <taxon>Terriglobales</taxon>
        <taxon>Acidobacteriaceae</taxon>
        <taxon>Acidicapsa</taxon>
    </lineage>
</organism>
<evidence type="ECO:0000313" key="4">
    <source>
        <dbReference type="Proteomes" id="UP001596091"/>
    </source>
</evidence>
<evidence type="ECO:0000256" key="1">
    <source>
        <dbReference type="ARBA" id="ARBA00006464"/>
    </source>
</evidence>
<dbReference type="EMBL" id="JBHSPH010000010">
    <property type="protein sequence ID" value="MFC5864578.1"/>
    <property type="molecule type" value="Genomic_DNA"/>
</dbReference>
<comment type="caution">
    <text evidence="3">The sequence shown here is derived from an EMBL/GenBank/DDBJ whole genome shotgun (WGS) entry which is preliminary data.</text>
</comment>
<dbReference type="GO" id="GO:0016740">
    <property type="term" value="F:transferase activity"/>
    <property type="evidence" value="ECO:0007669"/>
    <property type="project" value="UniProtKB-KW"/>
</dbReference>
<dbReference type="PANTHER" id="PTHR30576">
    <property type="entry name" value="COLANIC BIOSYNTHESIS UDP-GLUCOSE LIPID CARRIER TRANSFERASE"/>
    <property type="match status" value="1"/>
</dbReference>
<comment type="similarity">
    <text evidence="1">Belongs to the bacterial sugar transferase family.</text>
</comment>
<keyword evidence="4" id="KW-1185">Reference proteome</keyword>
<gene>
    <name evidence="3" type="ORF">ACFPT7_19880</name>
</gene>
<sequence length="274" mass="30385">MSGFLFGGCVIKRLVDVILSASLLLFFSPVLACAVMMIRLTSPGPAIFRQTRVGRGFQPFEILKLRTMAQDRPGLAYTLASDPRITPVGRFLREAKIDELPQLWNVLRGDMSLVGPRPVVPEISLEFRPHYEHLLRVRPGLTDPASIKYRHEARLLAAMPDGKGYFKSVVTPDKLRISADYLERATLWTDGVTMAMTAVVCCFPRLCRLYGLPPAGSDGMKNREQREDSKRDGAILAHAQSNADTENLSHLPVWQGISLSLSDFLGTSTSTMPN</sequence>
<evidence type="ECO:0000313" key="3">
    <source>
        <dbReference type="EMBL" id="MFC5864578.1"/>
    </source>
</evidence>
<dbReference type="Proteomes" id="UP001596091">
    <property type="component" value="Unassembled WGS sequence"/>
</dbReference>
<protein>
    <submittedName>
        <fullName evidence="3">Sugar transferase</fullName>
    </submittedName>
</protein>